<evidence type="ECO:0000313" key="2">
    <source>
        <dbReference type="EMBL" id="PZO74158.1"/>
    </source>
</evidence>
<evidence type="ECO:0000313" key="3">
    <source>
        <dbReference type="Proteomes" id="UP000249555"/>
    </source>
</evidence>
<feature type="signal peptide" evidence="1">
    <location>
        <begin position="1"/>
        <end position="22"/>
    </location>
</feature>
<name>A0A2W5B0Z2_9SPHN</name>
<protein>
    <recommendedName>
        <fullName evidence="4">DUF2946 domain-containing protein</fullName>
    </recommendedName>
</protein>
<reference evidence="2 3" key="1">
    <citation type="submission" date="2017-08" db="EMBL/GenBank/DDBJ databases">
        <title>Infants hospitalized years apart are colonized by the same room-sourced microbial strains.</title>
        <authorList>
            <person name="Brooks B."/>
            <person name="Olm M.R."/>
            <person name="Firek B.A."/>
            <person name="Baker R."/>
            <person name="Thomas B.C."/>
            <person name="Morowitz M.J."/>
            <person name="Banfield J.F."/>
        </authorList>
    </citation>
    <scope>NUCLEOTIDE SEQUENCE [LARGE SCALE GENOMIC DNA]</scope>
    <source>
        <strain evidence="2">S2_018_000_R3_119</strain>
    </source>
</reference>
<dbReference type="EMBL" id="QFMX01000006">
    <property type="protein sequence ID" value="PZO74158.1"/>
    <property type="molecule type" value="Genomic_DNA"/>
</dbReference>
<gene>
    <name evidence="2" type="ORF">DI640_07185</name>
</gene>
<accession>A0A2W5B0Z2</accession>
<organism evidence="2 3">
    <name type="scientific">Sphingomonas taxi</name>
    <dbReference type="NCBI Taxonomy" id="1549858"/>
    <lineage>
        <taxon>Bacteria</taxon>
        <taxon>Pseudomonadati</taxon>
        <taxon>Pseudomonadota</taxon>
        <taxon>Alphaproteobacteria</taxon>
        <taxon>Sphingomonadales</taxon>
        <taxon>Sphingomonadaceae</taxon>
        <taxon>Sphingomonas</taxon>
    </lineage>
</organism>
<feature type="chain" id="PRO_5015857130" description="DUF2946 domain-containing protein" evidence="1">
    <location>
        <begin position="23"/>
        <end position="121"/>
    </location>
</feature>
<dbReference type="Proteomes" id="UP000249555">
    <property type="component" value="Unassembled WGS sequence"/>
</dbReference>
<proteinExistence type="predicted"/>
<sequence length="121" mass="12449">MLARLILALLLAAFAFPAVAPAACHDTSASRRPAVVMDMAAMGGAHESVSDHGSDHRAGHEAPDRKATALHGCIGCVPPSNWNGARVLGVALRESVMVTERVAVLDLGAGVAPALRPPREA</sequence>
<dbReference type="AlphaFoldDB" id="A0A2W5B0Z2"/>
<evidence type="ECO:0000256" key="1">
    <source>
        <dbReference type="SAM" id="SignalP"/>
    </source>
</evidence>
<evidence type="ECO:0008006" key="4">
    <source>
        <dbReference type="Google" id="ProtNLM"/>
    </source>
</evidence>
<comment type="caution">
    <text evidence="2">The sequence shown here is derived from an EMBL/GenBank/DDBJ whole genome shotgun (WGS) entry which is preliminary data.</text>
</comment>
<keyword evidence="1" id="KW-0732">Signal</keyword>